<evidence type="ECO:0000313" key="3">
    <source>
        <dbReference type="Proteomes" id="UP001139485"/>
    </source>
</evidence>
<dbReference type="InterPro" id="IPR051531">
    <property type="entry name" value="N-acetyltransferase"/>
</dbReference>
<evidence type="ECO:0000313" key="2">
    <source>
        <dbReference type="EMBL" id="MCM0619047.1"/>
    </source>
</evidence>
<dbReference type="Proteomes" id="UP001139485">
    <property type="component" value="Unassembled WGS sequence"/>
</dbReference>
<keyword evidence="3" id="KW-1185">Reference proteome</keyword>
<dbReference type="PANTHER" id="PTHR43792">
    <property type="entry name" value="GNAT FAMILY, PUTATIVE (AFU_ORTHOLOGUE AFUA_3G00765)-RELATED-RELATED"/>
    <property type="match status" value="1"/>
</dbReference>
<protein>
    <submittedName>
        <fullName evidence="2">GNAT family N-acetyltransferase</fullName>
    </submittedName>
</protein>
<comment type="caution">
    <text evidence="2">The sequence shown here is derived from an EMBL/GenBank/DDBJ whole genome shotgun (WGS) entry which is preliminary data.</text>
</comment>
<feature type="domain" description="N-acetyltransferase" evidence="1">
    <location>
        <begin position="9"/>
        <end position="154"/>
    </location>
</feature>
<dbReference type="PANTHER" id="PTHR43792:SF1">
    <property type="entry name" value="N-ACETYLTRANSFERASE DOMAIN-CONTAINING PROTEIN"/>
    <property type="match status" value="1"/>
</dbReference>
<dbReference type="RefSeq" id="WP_250054529.1">
    <property type="nucleotide sequence ID" value="NZ_JAMJPH010000020.1"/>
</dbReference>
<sequence>MLPDPTPRLRFRQMTAGDLSEIATLQIGGSRGPSGWIEWTQRNYDEHGFGLWVIETHTGDFVGDCGLTMQEVEGEWFVEAGWHVRSDLQRQGYASEAAAAVRAAAAAAHIEHLVAIIRPANIASQQVAMNIGLALEREVHKNGGPALVFGADLAI</sequence>
<dbReference type="PROSITE" id="PS51186">
    <property type="entry name" value="GNAT"/>
    <property type="match status" value="1"/>
</dbReference>
<dbReference type="InterPro" id="IPR000182">
    <property type="entry name" value="GNAT_dom"/>
</dbReference>
<dbReference type="GO" id="GO:0016747">
    <property type="term" value="F:acyltransferase activity, transferring groups other than amino-acyl groups"/>
    <property type="evidence" value="ECO:0007669"/>
    <property type="project" value="InterPro"/>
</dbReference>
<accession>A0A9X2D467</accession>
<organism evidence="2 3">
    <name type="scientific">Nocardioides bruguierae</name>
    <dbReference type="NCBI Taxonomy" id="2945102"/>
    <lineage>
        <taxon>Bacteria</taxon>
        <taxon>Bacillati</taxon>
        <taxon>Actinomycetota</taxon>
        <taxon>Actinomycetes</taxon>
        <taxon>Propionibacteriales</taxon>
        <taxon>Nocardioidaceae</taxon>
        <taxon>Nocardioides</taxon>
    </lineage>
</organism>
<evidence type="ECO:0000259" key="1">
    <source>
        <dbReference type="PROSITE" id="PS51186"/>
    </source>
</evidence>
<dbReference type="InterPro" id="IPR016181">
    <property type="entry name" value="Acyl_CoA_acyltransferase"/>
</dbReference>
<proteinExistence type="predicted"/>
<reference evidence="2" key="1">
    <citation type="submission" date="2022-05" db="EMBL/GenBank/DDBJ databases">
        <authorList>
            <person name="Tuo L."/>
        </authorList>
    </citation>
    <scope>NUCLEOTIDE SEQUENCE</scope>
    <source>
        <strain evidence="2">BSK12Z-4</strain>
    </source>
</reference>
<dbReference type="SUPFAM" id="SSF55729">
    <property type="entry name" value="Acyl-CoA N-acyltransferases (Nat)"/>
    <property type="match status" value="1"/>
</dbReference>
<dbReference type="Pfam" id="PF13302">
    <property type="entry name" value="Acetyltransf_3"/>
    <property type="match status" value="1"/>
</dbReference>
<dbReference type="EMBL" id="JAMOIL010000001">
    <property type="protein sequence ID" value="MCM0619047.1"/>
    <property type="molecule type" value="Genomic_DNA"/>
</dbReference>
<dbReference type="AlphaFoldDB" id="A0A9X2D467"/>
<name>A0A9X2D467_9ACTN</name>
<gene>
    <name evidence="2" type="ORF">M8330_01910</name>
</gene>
<dbReference type="Gene3D" id="3.40.630.30">
    <property type="match status" value="1"/>
</dbReference>